<organism evidence="2 3">
    <name type="scientific">Alicyclobacillus acidoterrestris (strain ATCC 49025 / DSM 3922 / CIP 106132 / NCIMB 13137 / GD3B)</name>
    <dbReference type="NCBI Taxonomy" id="1356854"/>
    <lineage>
        <taxon>Bacteria</taxon>
        <taxon>Bacillati</taxon>
        <taxon>Bacillota</taxon>
        <taxon>Bacilli</taxon>
        <taxon>Bacillales</taxon>
        <taxon>Alicyclobacillaceae</taxon>
        <taxon>Alicyclobacillus</taxon>
    </lineage>
</organism>
<accession>A0A9E7CYX0</accession>
<accession>T0DDD1</accession>
<dbReference type="AlphaFoldDB" id="T0DDD1"/>
<keyword evidence="3" id="KW-1185">Reference proteome</keyword>
<dbReference type="OrthoDB" id="2373416at2"/>
<dbReference type="InterPro" id="IPR016047">
    <property type="entry name" value="M23ase_b-sheet_dom"/>
</dbReference>
<sequence length="215" mass="23630">MTTWRITSGWHEHDAAHSDHLHQGIDFGVAMDTPIRAFEGGVVDKVTHDNAGFGNAIWLKFNDGYTAVLGHLDKVYVKPGDHVYVQEIIARSGDSGHSTGPHLHLGIMDPHGEWINPERYINLHQVMEPSVLYGGGDWSHKVVSGWFSSIGNAIGDGVNGLLRELVHELTEQMPYIVVATLVIGGFLKMFGSKVWAPRLWIASGIGAAWMIFVKG</sequence>
<dbReference type="PANTHER" id="PTHR21666">
    <property type="entry name" value="PEPTIDASE-RELATED"/>
    <property type="match status" value="1"/>
</dbReference>
<dbReference type="CDD" id="cd12797">
    <property type="entry name" value="M23_peptidase"/>
    <property type="match status" value="1"/>
</dbReference>
<dbReference type="EMBL" id="CP080467">
    <property type="protein sequence ID" value="UNO48022.1"/>
    <property type="molecule type" value="Genomic_DNA"/>
</dbReference>
<gene>
    <name evidence="2" type="ORF">K1I37_15215</name>
</gene>
<dbReference type="KEGG" id="aaco:K1I37_15215"/>
<dbReference type="eggNOG" id="COG0739">
    <property type="taxonomic scope" value="Bacteria"/>
</dbReference>
<feature type="domain" description="M23ase beta-sheet core" evidence="1">
    <location>
        <begin position="21"/>
        <end position="117"/>
    </location>
</feature>
<dbReference type="Pfam" id="PF01551">
    <property type="entry name" value="Peptidase_M23"/>
    <property type="match status" value="1"/>
</dbReference>
<dbReference type="Gene3D" id="2.70.70.10">
    <property type="entry name" value="Glucose Permease (Domain IIA)"/>
    <property type="match status" value="1"/>
</dbReference>
<dbReference type="RefSeq" id="WP_021296090.1">
    <property type="nucleotide sequence ID" value="NZ_AURB01000124.1"/>
</dbReference>
<protein>
    <submittedName>
        <fullName evidence="2">M23 family metallopeptidase</fullName>
    </submittedName>
</protein>
<evidence type="ECO:0000313" key="3">
    <source>
        <dbReference type="Proteomes" id="UP000829401"/>
    </source>
</evidence>
<proteinExistence type="predicted"/>
<dbReference type="PANTHER" id="PTHR21666:SF270">
    <property type="entry name" value="MUREIN HYDROLASE ACTIVATOR ENVC"/>
    <property type="match status" value="1"/>
</dbReference>
<evidence type="ECO:0000259" key="1">
    <source>
        <dbReference type="Pfam" id="PF01551"/>
    </source>
</evidence>
<reference evidence="3" key="1">
    <citation type="journal article" date="2022" name="G3 (Bethesda)">
        <title>Unveiling the complete genome sequence of Alicyclobacillus acidoterrestris DSM 3922T, a taint-producing strain.</title>
        <authorList>
            <person name="Leonardo I.C."/>
            <person name="Barreto Crespo M.T."/>
            <person name="Gaspar F.B."/>
        </authorList>
    </citation>
    <scope>NUCLEOTIDE SEQUENCE [LARGE SCALE GENOMIC DNA]</scope>
    <source>
        <strain evidence="3">DSM 3922</strain>
    </source>
</reference>
<dbReference type="GO" id="GO:0004222">
    <property type="term" value="F:metalloendopeptidase activity"/>
    <property type="evidence" value="ECO:0007669"/>
    <property type="project" value="TreeGrafter"/>
</dbReference>
<dbReference type="InterPro" id="IPR011055">
    <property type="entry name" value="Dup_hybrid_motif"/>
</dbReference>
<dbReference type="Proteomes" id="UP000829401">
    <property type="component" value="Chromosome"/>
</dbReference>
<dbReference type="SUPFAM" id="SSF51261">
    <property type="entry name" value="Duplicated hybrid motif"/>
    <property type="match status" value="1"/>
</dbReference>
<evidence type="ECO:0000313" key="2">
    <source>
        <dbReference type="EMBL" id="UNO48022.1"/>
    </source>
</evidence>
<dbReference type="InterPro" id="IPR050570">
    <property type="entry name" value="Cell_wall_metabolism_enzyme"/>
</dbReference>
<name>T0DDD1_ALIAG</name>
<dbReference type="STRING" id="1356854.N007_05230"/>